<dbReference type="EMBL" id="BNBO01000059">
    <property type="protein sequence ID" value="GHH82575.1"/>
    <property type="molecule type" value="Genomic_DNA"/>
</dbReference>
<keyword evidence="3" id="KW-1185">Reference proteome</keyword>
<proteinExistence type="predicted"/>
<gene>
    <name evidence="2" type="ORF">GCM10018781_67770</name>
</gene>
<name>A0A919GEP4_9ACTN</name>
<evidence type="ECO:0000313" key="3">
    <source>
        <dbReference type="Proteomes" id="UP000617734"/>
    </source>
</evidence>
<protein>
    <submittedName>
        <fullName evidence="2">Uncharacterized protein</fullName>
    </submittedName>
</protein>
<sequence>MSAGTAGQGLPPVPGRDQIFSRSTRHHIERGQAYREARTRDGALPAVIQVQDVPPTGPVVVIDARTGRPRRPVAPWHLHPYARTRAGTRLRSGWVFMSPGEHLAEYLDRALPGTGAAGHGRVGVREYTVSPAAGVGGTVVLWNSGDVTAAIAALAVIDWHCDDITEAGGRPELRVRHRGADLCPAAGRGDGTRLLCARPRGHRGDHEDPSFGTLWPEGPVPRRPAGAGGGPRT</sequence>
<reference evidence="2" key="1">
    <citation type="journal article" date="2014" name="Int. J. Syst. Evol. Microbiol.">
        <title>Complete genome sequence of Corynebacterium casei LMG S-19264T (=DSM 44701T), isolated from a smear-ripened cheese.</title>
        <authorList>
            <consortium name="US DOE Joint Genome Institute (JGI-PGF)"/>
            <person name="Walter F."/>
            <person name="Albersmeier A."/>
            <person name="Kalinowski J."/>
            <person name="Ruckert C."/>
        </authorList>
    </citation>
    <scope>NUCLEOTIDE SEQUENCE</scope>
    <source>
        <strain evidence="2">JCM 4646</strain>
    </source>
</reference>
<organism evidence="2 3">
    <name type="scientific">Kitasatospora indigofera</name>
    <dbReference type="NCBI Taxonomy" id="67307"/>
    <lineage>
        <taxon>Bacteria</taxon>
        <taxon>Bacillati</taxon>
        <taxon>Actinomycetota</taxon>
        <taxon>Actinomycetes</taxon>
        <taxon>Kitasatosporales</taxon>
        <taxon>Streptomycetaceae</taxon>
        <taxon>Kitasatospora</taxon>
    </lineage>
</organism>
<dbReference type="AlphaFoldDB" id="A0A919GEP4"/>
<feature type="region of interest" description="Disordered" evidence="1">
    <location>
        <begin position="1"/>
        <end position="23"/>
    </location>
</feature>
<evidence type="ECO:0000256" key="1">
    <source>
        <dbReference type="SAM" id="MobiDB-lite"/>
    </source>
</evidence>
<feature type="region of interest" description="Disordered" evidence="1">
    <location>
        <begin position="197"/>
        <end position="233"/>
    </location>
</feature>
<comment type="caution">
    <text evidence="2">The sequence shown here is derived from an EMBL/GenBank/DDBJ whole genome shotgun (WGS) entry which is preliminary data.</text>
</comment>
<accession>A0A919GEP4</accession>
<dbReference type="Proteomes" id="UP000617734">
    <property type="component" value="Unassembled WGS sequence"/>
</dbReference>
<evidence type="ECO:0000313" key="2">
    <source>
        <dbReference type="EMBL" id="GHH82575.1"/>
    </source>
</evidence>
<reference evidence="2" key="2">
    <citation type="submission" date="2020-09" db="EMBL/GenBank/DDBJ databases">
        <authorList>
            <person name="Sun Q."/>
            <person name="Ohkuma M."/>
        </authorList>
    </citation>
    <scope>NUCLEOTIDE SEQUENCE</scope>
    <source>
        <strain evidence="2">JCM 4646</strain>
    </source>
</reference>